<dbReference type="PANTHER" id="PTHR10622:SF10">
    <property type="entry name" value="HET DOMAIN-CONTAINING PROTEIN"/>
    <property type="match status" value="1"/>
</dbReference>
<sequence>MNFYDRDWNLLGNKHELCCELEHYTGIPELILQDCGQLNTASVAKKMSWASQRQTTRSEDMSYCLLGIFDVNMPLLYGEGQKAFYRLQEAIMRRTTDHSILVWTPSSVSTGQGTGLLAAHPADYSDSGRVMHYSVRVPDAYELNNVGIRMSMPVFSEHNKHYILLGCRYEDDFSGTIGLEVEPFGSPKTNSDGLLIMQRRSGTRLFAEAYSTVMIQRSQILLVSSDFEHRKDTAKRNHGLKVWLQRDIRCSSMLRVAETWPKDRWNSGSHVFSWSGPVVPSSGARKGFILILPDEFKAKHFWKLPFGNPTLLLSFVNRLSVSTESRQECLFKATVFDRWPSTAEIAISDQSVDQSWTNVDDSDEDVEHILLVAQVFEVEVKVTVTRQVLMSTPVYILRVARDAPV</sequence>
<dbReference type="EMBL" id="JABCIY010000338">
    <property type="protein sequence ID" value="KAF7185336.1"/>
    <property type="molecule type" value="Genomic_DNA"/>
</dbReference>
<organism evidence="2 3">
    <name type="scientific">Pseudocercospora fuligena</name>
    <dbReference type="NCBI Taxonomy" id="685502"/>
    <lineage>
        <taxon>Eukaryota</taxon>
        <taxon>Fungi</taxon>
        <taxon>Dikarya</taxon>
        <taxon>Ascomycota</taxon>
        <taxon>Pezizomycotina</taxon>
        <taxon>Dothideomycetes</taxon>
        <taxon>Dothideomycetidae</taxon>
        <taxon>Mycosphaerellales</taxon>
        <taxon>Mycosphaerellaceae</taxon>
        <taxon>Pseudocercospora</taxon>
    </lineage>
</organism>
<dbReference type="InterPro" id="IPR058525">
    <property type="entry name" value="DUF8212"/>
</dbReference>
<dbReference type="Proteomes" id="UP000660729">
    <property type="component" value="Unassembled WGS sequence"/>
</dbReference>
<name>A0A8H6R672_9PEZI</name>
<protein>
    <submittedName>
        <fullName evidence="2">Vegetative incompatibility protein HET-E-1</fullName>
    </submittedName>
</protein>
<evidence type="ECO:0000313" key="2">
    <source>
        <dbReference type="EMBL" id="KAF7185336.1"/>
    </source>
</evidence>
<dbReference type="AlphaFoldDB" id="A0A8H6R672"/>
<accession>A0A8H6R672</accession>
<evidence type="ECO:0000259" key="1">
    <source>
        <dbReference type="Pfam" id="PF26640"/>
    </source>
</evidence>
<dbReference type="PANTHER" id="PTHR10622">
    <property type="entry name" value="HET DOMAIN-CONTAINING PROTEIN"/>
    <property type="match status" value="1"/>
</dbReference>
<keyword evidence="3" id="KW-1185">Reference proteome</keyword>
<feature type="domain" description="DUF8212" evidence="1">
    <location>
        <begin position="82"/>
        <end position="105"/>
    </location>
</feature>
<gene>
    <name evidence="2" type="ORF">HII31_13315</name>
</gene>
<dbReference type="Pfam" id="PF26640">
    <property type="entry name" value="DUF8212"/>
    <property type="match status" value="1"/>
</dbReference>
<dbReference type="OrthoDB" id="20872at2759"/>
<evidence type="ECO:0000313" key="3">
    <source>
        <dbReference type="Proteomes" id="UP000660729"/>
    </source>
</evidence>
<reference evidence="2" key="1">
    <citation type="submission" date="2020-04" db="EMBL/GenBank/DDBJ databases">
        <title>Draft genome resource of the tomato pathogen Pseudocercospora fuligena.</title>
        <authorList>
            <person name="Zaccaron A."/>
        </authorList>
    </citation>
    <scope>NUCLEOTIDE SEQUENCE</scope>
    <source>
        <strain evidence="2">PF001</strain>
    </source>
</reference>
<comment type="caution">
    <text evidence="2">The sequence shown here is derived from an EMBL/GenBank/DDBJ whole genome shotgun (WGS) entry which is preliminary data.</text>
</comment>
<proteinExistence type="predicted"/>